<evidence type="ECO:0000313" key="2">
    <source>
        <dbReference type="EMBL" id="PZP02788.1"/>
    </source>
</evidence>
<dbReference type="Proteomes" id="UP000249451">
    <property type="component" value="Unassembled WGS sequence"/>
</dbReference>
<dbReference type="Pfam" id="PF01844">
    <property type="entry name" value="HNH"/>
    <property type="match status" value="1"/>
</dbReference>
<dbReference type="GO" id="GO:0004519">
    <property type="term" value="F:endonuclease activity"/>
    <property type="evidence" value="ECO:0007669"/>
    <property type="project" value="InterPro"/>
</dbReference>
<dbReference type="AlphaFoldDB" id="A0A2W5BBK1"/>
<dbReference type="InterPro" id="IPR002711">
    <property type="entry name" value="HNH"/>
</dbReference>
<dbReference type="GO" id="GO:0008270">
    <property type="term" value="F:zinc ion binding"/>
    <property type="evidence" value="ECO:0007669"/>
    <property type="project" value="InterPro"/>
</dbReference>
<sequence length="90" mass="10188">MSGLSRTAHSRYRARRARILSGQHIVCAWCGQPIDKRLKFPHPMSPTADHVHPVSRGGSNFGRLQPMHLLCNQQKGAGFSQFDSVHARRW</sequence>
<gene>
    <name evidence="2" type="ORF">DI609_01940</name>
</gene>
<dbReference type="InterPro" id="IPR003615">
    <property type="entry name" value="HNH_nuc"/>
</dbReference>
<comment type="caution">
    <text evidence="2">The sequence shown here is derived from an EMBL/GenBank/DDBJ whole genome shotgun (WGS) entry which is preliminary data.</text>
</comment>
<accession>A0A2W5BBK1</accession>
<dbReference type="GO" id="GO:0003676">
    <property type="term" value="F:nucleic acid binding"/>
    <property type="evidence" value="ECO:0007669"/>
    <property type="project" value="InterPro"/>
</dbReference>
<evidence type="ECO:0000313" key="3">
    <source>
        <dbReference type="Proteomes" id="UP000249451"/>
    </source>
</evidence>
<feature type="domain" description="HNH nuclease" evidence="1">
    <location>
        <begin position="14"/>
        <end position="73"/>
    </location>
</feature>
<proteinExistence type="predicted"/>
<dbReference type="SMART" id="SM00507">
    <property type="entry name" value="HNHc"/>
    <property type="match status" value="1"/>
</dbReference>
<dbReference type="EMBL" id="QFNY01000026">
    <property type="protein sequence ID" value="PZP02788.1"/>
    <property type="molecule type" value="Genomic_DNA"/>
</dbReference>
<dbReference type="Gene3D" id="1.10.30.50">
    <property type="match status" value="1"/>
</dbReference>
<organism evidence="2 3">
    <name type="scientific">Corynebacterium urealyticum</name>
    <dbReference type="NCBI Taxonomy" id="43771"/>
    <lineage>
        <taxon>Bacteria</taxon>
        <taxon>Bacillati</taxon>
        <taxon>Actinomycetota</taxon>
        <taxon>Actinomycetes</taxon>
        <taxon>Mycobacteriales</taxon>
        <taxon>Corynebacteriaceae</taxon>
        <taxon>Corynebacterium</taxon>
    </lineage>
</organism>
<dbReference type="RefSeq" id="WP_141759443.1">
    <property type="nucleotide sequence ID" value="NZ_CP066064.1"/>
</dbReference>
<evidence type="ECO:0000259" key="1">
    <source>
        <dbReference type="SMART" id="SM00507"/>
    </source>
</evidence>
<name>A0A2W5BBK1_9CORY</name>
<protein>
    <recommendedName>
        <fullName evidence="1">HNH nuclease domain-containing protein</fullName>
    </recommendedName>
</protein>
<reference evidence="2 3" key="1">
    <citation type="submission" date="2017-11" db="EMBL/GenBank/DDBJ databases">
        <title>Infants hospitalized years apart are colonized by the same room-sourced microbial strains.</title>
        <authorList>
            <person name="Brooks B."/>
            <person name="Olm M.R."/>
            <person name="Firek B.A."/>
            <person name="Baker R."/>
            <person name="Thomas B.C."/>
            <person name="Morowitz M.J."/>
            <person name="Banfield J.F."/>
        </authorList>
    </citation>
    <scope>NUCLEOTIDE SEQUENCE [LARGE SCALE GENOMIC DNA]</scope>
    <source>
        <strain evidence="2">S2_012_000_R3_87</strain>
    </source>
</reference>